<dbReference type="SUPFAM" id="SSF52172">
    <property type="entry name" value="CheY-like"/>
    <property type="match status" value="1"/>
</dbReference>
<organism evidence="4 5">
    <name type="scientific">Paenibacillus eucommiae</name>
    <dbReference type="NCBI Taxonomy" id="1355755"/>
    <lineage>
        <taxon>Bacteria</taxon>
        <taxon>Bacillati</taxon>
        <taxon>Bacillota</taxon>
        <taxon>Bacilli</taxon>
        <taxon>Bacillales</taxon>
        <taxon>Paenibacillaceae</taxon>
        <taxon>Paenibacillus</taxon>
    </lineage>
</organism>
<dbReference type="InterPro" id="IPR007492">
    <property type="entry name" value="LytTR_DNA-bd_dom"/>
</dbReference>
<feature type="domain" description="HTH LytTR-type" evidence="3">
    <location>
        <begin position="144"/>
        <end position="248"/>
    </location>
</feature>
<dbReference type="Gene3D" id="2.20.25.10">
    <property type="match status" value="1"/>
</dbReference>
<keyword evidence="1" id="KW-0597">Phosphoprotein</keyword>
<dbReference type="Pfam" id="PF00072">
    <property type="entry name" value="Response_reg"/>
    <property type="match status" value="1"/>
</dbReference>
<dbReference type="InterPro" id="IPR011006">
    <property type="entry name" value="CheY-like_superfamily"/>
</dbReference>
<dbReference type="SMART" id="SM00850">
    <property type="entry name" value="LytTR"/>
    <property type="match status" value="1"/>
</dbReference>
<evidence type="ECO:0000259" key="3">
    <source>
        <dbReference type="PROSITE" id="PS50930"/>
    </source>
</evidence>
<dbReference type="Pfam" id="PF04397">
    <property type="entry name" value="LytTR"/>
    <property type="match status" value="1"/>
</dbReference>
<gene>
    <name evidence="4" type="ORF">J2Z66_006728</name>
</gene>
<protein>
    <submittedName>
        <fullName evidence="4">Two-component system response regulator LytT</fullName>
    </submittedName>
</protein>
<evidence type="ECO:0000256" key="1">
    <source>
        <dbReference type="PROSITE-ProRule" id="PRU00169"/>
    </source>
</evidence>
<accession>A0ABS4J761</accession>
<dbReference type="Gene3D" id="2.40.50.40">
    <property type="match status" value="1"/>
</dbReference>
<feature type="modified residue" description="4-aspartylphosphate" evidence="1">
    <location>
        <position position="54"/>
    </location>
</feature>
<proteinExistence type="predicted"/>
<evidence type="ECO:0000313" key="4">
    <source>
        <dbReference type="EMBL" id="MBP1995086.1"/>
    </source>
</evidence>
<dbReference type="PANTHER" id="PTHR37299">
    <property type="entry name" value="TRANSCRIPTIONAL REGULATOR-RELATED"/>
    <property type="match status" value="1"/>
</dbReference>
<reference evidence="4 5" key="1">
    <citation type="submission" date="2021-03" db="EMBL/GenBank/DDBJ databases">
        <title>Genomic Encyclopedia of Type Strains, Phase IV (KMG-IV): sequencing the most valuable type-strain genomes for metagenomic binning, comparative biology and taxonomic classification.</title>
        <authorList>
            <person name="Goeker M."/>
        </authorList>
    </citation>
    <scope>NUCLEOTIDE SEQUENCE [LARGE SCALE GENOMIC DNA]</scope>
    <source>
        <strain evidence="4 5">DSM 26048</strain>
    </source>
</reference>
<dbReference type="Proteomes" id="UP001519287">
    <property type="component" value="Unassembled WGS sequence"/>
</dbReference>
<dbReference type="InterPro" id="IPR046947">
    <property type="entry name" value="LytR-like"/>
</dbReference>
<dbReference type="PROSITE" id="PS50110">
    <property type="entry name" value="RESPONSE_REGULATORY"/>
    <property type="match status" value="1"/>
</dbReference>
<name>A0ABS4J761_9BACL</name>
<dbReference type="Gene3D" id="3.40.50.2300">
    <property type="match status" value="1"/>
</dbReference>
<dbReference type="RefSeq" id="WP_209976901.1">
    <property type="nucleotide sequence ID" value="NZ_JAGGLB010000030.1"/>
</dbReference>
<evidence type="ECO:0000313" key="5">
    <source>
        <dbReference type="Proteomes" id="UP001519287"/>
    </source>
</evidence>
<keyword evidence="5" id="KW-1185">Reference proteome</keyword>
<feature type="domain" description="Response regulatory" evidence="2">
    <location>
        <begin position="3"/>
        <end position="117"/>
    </location>
</feature>
<dbReference type="PANTHER" id="PTHR37299:SF1">
    <property type="entry name" value="STAGE 0 SPORULATION PROTEIN A HOMOLOG"/>
    <property type="match status" value="1"/>
</dbReference>
<dbReference type="SMART" id="SM00448">
    <property type="entry name" value="REC"/>
    <property type="match status" value="1"/>
</dbReference>
<comment type="caution">
    <text evidence="4">The sequence shown here is derived from an EMBL/GenBank/DDBJ whole genome shotgun (WGS) entry which is preliminary data.</text>
</comment>
<dbReference type="InterPro" id="IPR001789">
    <property type="entry name" value="Sig_transdc_resp-reg_receiver"/>
</dbReference>
<dbReference type="EMBL" id="JAGGLB010000030">
    <property type="protein sequence ID" value="MBP1995086.1"/>
    <property type="molecule type" value="Genomic_DNA"/>
</dbReference>
<evidence type="ECO:0000259" key="2">
    <source>
        <dbReference type="PROSITE" id="PS50110"/>
    </source>
</evidence>
<dbReference type="PROSITE" id="PS50930">
    <property type="entry name" value="HTH_LYTTR"/>
    <property type="match status" value="1"/>
</dbReference>
<sequence>MLKAFIVDDEPLARDELTYFLRRSKQVEVIGEADCIQDAIEHIQALQPDVVFLDIELAEDSGLQLAEKLLAIEPAPAIVFATAYDEYALQAFNVNALDYILKPFDEVRIQQTIEKIERLQATSDKELSAAATPTRMPTGQTGKIAISTEERILLIDIDKILFINSAEGKTLIKTLDNEYKIAETLVMIERKLQYTSFTRVHRSYLVNVQHIAEIQPWFNATYHLIMREGSKVPVSRNYVKELKQLLGF</sequence>